<name>A0A1A8XJX1_9PROT</name>
<dbReference type="SUPFAM" id="SSF117074">
    <property type="entry name" value="Hypothetical protein PA1324"/>
    <property type="match status" value="1"/>
</dbReference>
<dbReference type="RefSeq" id="WP_186406584.1">
    <property type="nucleotide sequence ID" value="NZ_FLQX01000096.1"/>
</dbReference>
<sequence length="968" mass="98483">MLDVSVQKALQEVFILATGRGANSNEMEMLGGWSGSNGDWAPLIDVVNAYMTDQAAAHGTAATFQTLALNGLGLTLSDSDAAGLAPLIDSGQMKWADVFVIVMNWTDELGQTLDNRAEAAHQFLADLSTAGKSAYFTGSPVNDAVHNLLQGISDSAQSLATGEKGLEALTTRLSASGIKTSVVDGYIAGATVFVDANGDGKFSTGEFSTTTDASGNFLLPATTSGGTLIANGGVDILTGKEFHGAFTAPSGSTVVNPLTTLIENLVAGGASVAGAAASVQQALGLPVDINLLSYDPIAVLADANATTQDKAAALLVERAALKVANIIAIAGSAINASSANIDLLAATGAVTQALAAAMTGGKAIDLADHALLTDRIQVAIATAGASSLIDQASDIASLIAGSNHAAEGAADIRTLAQSAVIAQGNALDALVQAIEGGQGLAGVLASFTGKALTDAIHTAEVGEIVHGQQVPGPGPDPVPEPGPGPDPVPEPGPGPDPVPEPGPGPDPVPEPGPVPDPAPTLTGSHPSDNGTMEFDQGLSLGFSESIYAGTGTLRLYQANGSLVESFDVATGMGGAGGTVAFWNFPGKGGNIYVNPGADLLPGTDYYLQIDPTALKDSTDHSYAGISDNTTLNFKAVDSVPTLSGSDPSDNGTMEFDRNLSLWFSENIHAGTGTLRLYQADGTPVESFDVATGLGGAGGSLSFNGSSVDINPKGDLLPGTDYYLQIDPTALKDSTDHSYAGISDNTTLNFKAVDSVPTLSWSDPSDNGTLEFNRDIGLHFSENIHAGTGTIRLYQADGTVVESFDVATGIGGAGGSVMFQGLSVAVNPQADLLPGTDYYLQIDPTALKDSTDHSYAGISDNTTLNFKAVDSVPTLNGSNPSDNGTMEVDQSLSLYFSENIHAGTGTIRLYQADGTVVESFNVATGVGEAGGSLSFNGSSVLLNPKADLLPGTDYYCVFHAIVTGDFTKA</sequence>
<feature type="domain" description="SbsA Ig-like" evidence="3">
    <location>
        <begin position="871"/>
        <end position="959"/>
    </location>
</feature>
<reference evidence="5" key="1">
    <citation type="submission" date="2016-06" db="EMBL/GenBank/DDBJ databases">
        <authorList>
            <person name="McIlroy S.J."/>
            <person name="Karst S.M."/>
            <person name="Albertsen M."/>
        </authorList>
    </citation>
    <scope>NUCLEOTIDE SEQUENCE [LARGE SCALE GENOMIC DNA]</scope>
</reference>
<feature type="compositionally biased region" description="Polar residues" evidence="2">
    <location>
        <begin position="521"/>
        <end position="530"/>
    </location>
</feature>
<feature type="domain" description="SbsA Ig-like" evidence="3">
    <location>
        <begin position="639"/>
        <end position="749"/>
    </location>
</feature>
<evidence type="ECO:0000259" key="3">
    <source>
        <dbReference type="Pfam" id="PF13205"/>
    </source>
</evidence>
<feature type="domain" description="SbsA Ig-like" evidence="3">
    <location>
        <begin position="755"/>
        <end position="865"/>
    </location>
</feature>
<feature type="compositionally biased region" description="Pro residues" evidence="2">
    <location>
        <begin position="472"/>
        <end position="518"/>
    </location>
</feature>
<dbReference type="InterPro" id="IPR032812">
    <property type="entry name" value="SbsA_Ig"/>
</dbReference>
<keyword evidence="5" id="KW-1185">Reference proteome</keyword>
<feature type="region of interest" description="Disordered" evidence="2">
    <location>
        <begin position="466"/>
        <end position="536"/>
    </location>
</feature>
<dbReference type="Proteomes" id="UP000199169">
    <property type="component" value="Unassembled WGS sequence"/>
</dbReference>
<protein>
    <recommendedName>
        <fullName evidence="3">SbsA Ig-like domain-containing protein</fullName>
    </recommendedName>
</protein>
<gene>
    <name evidence="4" type="ORF">ACCAA_210049</name>
</gene>
<evidence type="ECO:0000256" key="1">
    <source>
        <dbReference type="ARBA" id="ARBA00022729"/>
    </source>
</evidence>
<dbReference type="Pfam" id="PF13205">
    <property type="entry name" value="Big_5"/>
    <property type="match status" value="4"/>
</dbReference>
<organism evidence="4 5">
    <name type="scientific">Candidatus Accumulibacter aalborgensis</name>
    <dbReference type="NCBI Taxonomy" id="1860102"/>
    <lineage>
        <taxon>Bacteria</taxon>
        <taxon>Pseudomonadati</taxon>
        <taxon>Pseudomonadota</taxon>
        <taxon>Betaproteobacteria</taxon>
        <taxon>Candidatus Accumulibacter</taxon>
    </lineage>
</organism>
<accession>A0A1A8XJX1</accession>
<dbReference type="AlphaFoldDB" id="A0A1A8XJX1"/>
<feature type="domain" description="SbsA Ig-like" evidence="3">
    <location>
        <begin position="518"/>
        <end position="633"/>
    </location>
</feature>
<evidence type="ECO:0000313" key="5">
    <source>
        <dbReference type="Proteomes" id="UP000199169"/>
    </source>
</evidence>
<keyword evidence="1" id="KW-0732">Signal</keyword>
<dbReference type="STRING" id="1860102.ACCAA_210049"/>
<proteinExistence type="predicted"/>
<evidence type="ECO:0000313" key="4">
    <source>
        <dbReference type="EMBL" id="SBT05479.1"/>
    </source>
</evidence>
<dbReference type="EMBL" id="FLQX01000096">
    <property type="protein sequence ID" value="SBT05479.1"/>
    <property type="molecule type" value="Genomic_DNA"/>
</dbReference>
<evidence type="ECO:0000256" key="2">
    <source>
        <dbReference type="SAM" id="MobiDB-lite"/>
    </source>
</evidence>